<proteinExistence type="predicted"/>
<feature type="transmembrane region" description="Helical" evidence="1">
    <location>
        <begin position="66"/>
        <end position="86"/>
    </location>
</feature>
<sequence>MEVVHAKLIAMRRIFYNSWLAKCLLWPGYSTAMLFGYICTKRKSSNPLSYETKQHESIHAEQYNEVTMLAFLVALILQILFGGGWWFAPVPVVYYVLYFLEAAITWTIRLCTSGWTAAAEMAYANSMFEQEARAGEDVAGYIETRKYLAFLHYFGRI</sequence>
<dbReference type="EMBL" id="AJWY01007443">
    <property type="protein sequence ID" value="EKC63980.1"/>
    <property type="molecule type" value="Genomic_DNA"/>
</dbReference>
<accession>K1TBW4</accession>
<reference evidence="2" key="1">
    <citation type="journal article" date="2013" name="Environ. Microbiol.">
        <title>Microbiota from the distal guts of lean and obese adolescents exhibit partial functional redundancy besides clear differences in community structure.</title>
        <authorList>
            <person name="Ferrer M."/>
            <person name="Ruiz A."/>
            <person name="Lanza F."/>
            <person name="Haange S.B."/>
            <person name="Oberbach A."/>
            <person name="Till H."/>
            <person name="Bargiela R."/>
            <person name="Campoy C."/>
            <person name="Segura M.T."/>
            <person name="Richter M."/>
            <person name="von Bergen M."/>
            <person name="Seifert J."/>
            <person name="Suarez A."/>
        </authorList>
    </citation>
    <scope>NUCLEOTIDE SEQUENCE</scope>
</reference>
<organism evidence="2">
    <name type="scientific">human gut metagenome</name>
    <dbReference type="NCBI Taxonomy" id="408170"/>
    <lineage>
        <taxon>unclassified sequences</taxon>
        <taxon>metagenomes</taxon>
        <taxon>organismal metagenomes</taxon>
    </lineage>
</organism>
<evidence type="ECO:0000313" key="2">
    <source>
        <dbReference type="EMBL" id="EKC63980.1"/>
    </source>
</evidence>
<evidence type="ECO:0000256" key="1">
    <source>
        <dbReference type="SAM" id="Phobius"/>
    </source>
</evidence>
<name>K1TBW4_9ZZZZ</name>
<feature type="transmembrane region" description="Helical" evidence="1">
    <location>
        <begin position="19"/>
        <end position="39"/>
    </location>
</feature>
<protein>
    <submittedName>
        <fullName evidence="2">Uncharacterized protein</fullName>
    </submittedName>
</protein>
<keyword evidence="1" id="KW-1133">Transmembrane helix</keyword>
<dbReference type="AlphaFoldDB" id="K1TBW4"/>
<feature type="transmembrane region" description="Helical" evidence="1">
    <location>
        <begin position="92"/>
        <end position="111"/>
    </location>
</feature>
<keyword evidence="1" id="KW-0812">Transmembrane</keyword>
<comment type="caution">
    <text evidence="2">The sequence shown here is derived from an EMBL/GenBank/DDBJ whole genome shotgun (WGS) entry which is preliminary data.</text>
</comment>
<keyword evidence="1" id="KW-0472">Membrane</keyword>
<gene>
    <name evidence="2" type="ORF">LEA_11066</name>
</gene>